<dbReference type="Gramene" id="Pp3c16_18010V3.2">
    <property type="protein sequence ID" value="PAC:32986440.CDS.1"/>
    <property type="gene ID" value="Pp3c16_18010"/>
</dbReference>
<protein>
    <submittedName>
        <fullName evidence="1 2">Uncharacterized protein</fullName>
    </submittedName>
</protein>
<name>A0A2K1J953_PHYPA</name>
<evidence type="ECO:0000313" key="1">
    <source>
        <dbReference type="EMBL" id="PNR38049.1"/>
    </source>
</evidence>
<proteinExistence type="predicted"/>
<dbReference type="PaxDb" id="3218-PP1S81_86V6.1"/>
<dbReference type="EnsemblPlants" id="Pp3c16_18010V3.2">
    <property type="protein sequence ID" value="PAC:32986440.CDS.1"/>
    <property type="gene ID" value="Pp3c16_18010"/>
</dbReference>
<dbReference type="EMBL" id="ABEU02000016">
    <property type="protein sequence ID" value="PNR38049.1"/>
    <property type="molecule type" value="Genomic_DNA"/>
</dbReference>
<reference evidence="2" key="3">
    <citation type="submission" date="2020-12" db="UniProtKB">
        <authorList>
            <consortium name="EnsemblPlants"/>
        </authorList>
    </citation>
    <scope>IDENTIFICATION</scope>
</reference>
<accession>A0A2K1J953</accession>
<evidence type="ECO:0000313" key="3">
    <source>
        <dbReference type="Proteomes" id="UP000006727"/>
    </source>
</evidence>
<evidence type="ECO:0000313" key="2">
    <source>
        <dbReference type="EnsemblPlants" id="PAC:32986439.CDS.1"/>
    </source>
</evidence>
<reference evidence="1 3" key="1">
    <citation type="journal article" date="2008" name="Science">
        <title>The Physcomitrella genome reveals evolutionary insights into the conquest of land by plants.</title>
        <authorList>
            <person name="Rensing S."/>
            <person name="Lang D."/>
            <person name="Zimmer A."/>
            <person name="Terry A."/>
            <person name="Salamov A."/>
            <person name="Shapiro H."/>
            <person name="Nishiyama T."/>
            <person name="Perroud P.-F."/>
            <person name="Lindquist E."/>
            <person name="Kamisugi Y."/>
            <person name="Tanahashi T."/>
            <person name="Sakakibara K."/>
            <person name="Fujita T."/>
            <person name="Oishi K."/>
            <person name="Shin-I T."/>
            <person name="Kuroki Y."/>
            <person name="Toyoda A."/>
            <person name="Suzuki Y."/>
            <person name="Hashimoto A."/>
            <person name="Yamaguchi K."/>
            <person name="Sugano A."/>
            <person name="Kohara Y."/>
            <person name="Fujiyama A."/>
            <person name="Anterola A."/>
            <person name="Aoki S."/>
            <person name="Ashton N."/>
            <person name="Barbazuk W.B."/>
            <person name="Barker E."/>
            <person name="Bennetzen J."/>
            <person name="Bezanilla M."/>
            <person name="Blankenship R."/>
            <person name="Cho S.H."/>
            <person name="Dutcher S."/>
            <person name="Estelle M."/>
            <person name="Fawcett J.A."/>
            <person name="Gundlach H."/>
            <person name="Hanada K."/>
            <person name="Heyl A."/>
            <person name="Hicks K.A."/>
            <person name="Hugh J."/>
            <person name="Lohr M."/>
            <person name="Mayer K."/>
            <person name="Melkozernov A."/>
            <person name="Murata T."/>
            <person name="Nelson D."/>
            <person name="Pils B."/>
            <person name="Prigge M."/>
            <person name="Reiss B."/>
            <person name="Renner T."/>
            <person name="Rombauts S."/>
            <person name="Rushton P."/>
            <person name="Sanderfoot A."/>
            <person name="Schween G."/>
            <person name="Shiu S.-H."/>
            <person name="Stueber K."/>
            <person name="Theodoulou F.L."/>
            <person name="Tu H."/>
            <person name="Van de Peer Y."/>
            <person name="Verrier P.J."/>
            <person name="Waters E."/>
            <person name="Wood A."/>
            <person name="Yang L."/>
            <person name="Cove D."/>
            <person name="Cuming A."/>
            <person name="Hasebe M."/>
            <person name="Lucas S."/>
            <person name="Mishler D.B."/>
            <person name="Reski R."/>
            <person name="Grigoriev I."/>
            <person name="Quatrano R.S."/>
            <person name="Boore J.L."/>
        </authorList>
    </citation>
    <scope>NUCLEOTIDE SEQUENCE [LARGE SCALE GENOMIC DNA]</scope>
    <source>
        <strain evidence="2 3">cv. Gransden 2004</strain>
    </source>
</reference>
<dbReference type="Gramene" id="Pp3c16_18010V3.1">
    <property type="protein sequence ID" value="PAC:32986439.CDS.1"/>
    <property type="gene ID" value="Pp3c16_18010"/>
</dbReference>
<organism evidence="1">
    <name type="scientific">Physcomitrium patens</name>
    <name type="common">Spreading-leaved earth moss</name>
    <name type="synonym">Physcomitrella patens</name>
    <dbReference type="NCBI Taxonomy" id="3218"/>
    <lineage>
        <taxon>Eukaryota</taxon>
        <taxon>Viridiplantae</taxon>
        <taxon>Streptophyta</taxon>
        <taxon>Embryophyta</taxon>
        <taxon>Bryophyta</taxon>
        <taxon>Bryophytina</taxon>
        <taxon>Bryopsida</taxon>
        <taxon>Funariidae</taxon>
        <taxon>Funariales</taxon>
        <taxon>Funariaceae</taxon>
        <taxon>Physcomitrium</taxon>
    </lineage>
</organism>
<sequence>MTDRLDKLPISEALDEESSRAFSTTKAFSTMMEAVALKSFGESIEEEQTIVAKDDTICPRGCYESAQKSSPYHDSGRMCPADTARIHDTKSNGHNYNISCNLNYGSDHHQFHGAASAPPHRDHKTS</sequence>
<dbReference type="AlphaFoldDB" id="A0A2K1J953"/>
<keyword evidence="3" id="KW-1185">Reference proteome</keyword>
<dbReference type="Proteomes" id="UP000006727">
    <property type="component" value="Chromosome 16"/>
</dbReference>
<dbReference type="InParanoid" id="A0A2K1J953"/>
<dbReference type="EnsemblPlants" id="Pp3c16_18010V3.1">
    <property type="protein sequence ID" value="PAC:32986439.CDS.1"/>
    <property type="gene ID" value="Pp3c16_18010"/>
</dbReference>
<reference evidence="1 3" key="2">
    <citation type="journal article" date="2018" name="Plant J.">
        <title>The Physcomitrella patens chromosome-scale assembly reveals moss genome structure and evolution.</title>
        <authorList>
            <person name="Lang D."/>
            <person name="Ullrich K.K."/>
            <person name="Murat F."/>
            <person name="Fuchs J."/>
            <person name="Jenkins J."/>
            <person name="Haas F.B."/>
            <person name="Piednoel M."/>
            <person name="Gundlach H."/>
            <person name="Van Bel M."/>
            <person name="Meyberg R."/>
            <person name="Vives C."/>
            <person name="Morata J."/>
            <person name="Symeonidi A."/>
            <person name="Hiss M."/>
            <person name="Muchero W."/>
            <person name="Kamisugi Y."/>
            <person name="Saleh O."/>
            <person name="Blanc G."/>
            <person name="Decker E.L."/>
            <person name="van Gessel N."/>
            <person name="Grimwood J."/>
            <person name="Hayes R.D."/>
            <person name="Graham S.W."/>
            <person name="Gunter L.E."/>
            <person name="McDaniel S.F."/>
            <person name="Hoernstein S.N.W."/>
            <person name="Larsson A."/>
            <person name="Li F.W."/>
            <person name="Perroud P.F."/>
            <person name="Phillips J."/>
            <person name="Ranjan P."/>
            <person name="Rokshar D.S."/>
            <person name="Rothfels C.J."/>
            <person name="Schneider L."/>
            <person name="Shu S."/>
            <person name="Stevenson D.W."/>
            <person name="Thummler F."/>
            <person name="Tillich M."/>
            <person name="Villarreal Aguilar J.C."/>
            <person name="Widiez T."/>
            <person name="Wong G.K."/>
            <person name="Wymore A."/>
            <person name="Zhang Y."/>
            <person name="Zimmer A.D."/>
            <person name="Quatrano R.S."/>
            <person name="Mayer K.F.X."/>
            <person name="Goodstein D."/>
            <person name="Casacuberta J.M."/>
            <person name="Vandepoele K."/>
            <person name="Reski R."/>
            <person name="Cuming A.C."/>
            <person name="Tuskan G.A."/>
            <person name="Maumus F."/>
            <person name="Salse J."/>
            <person name="Schmutz J."/>
            <person name="Rensing S.A."/>
        </authorList>
    </citation>
    <scope>NUCLEOTIDE SEQUENCE [LARGE SCALE GENOMIC DNA]</scope>
    <source>
        <strain evidence="2 3">cv. Gransden 2004</strain>
    </source>
</reference>
<gene>
    <name evidence="1" type="ORF">PHYPA_021160</name>
</gene>